<evidence type="ECO:0000256" key="2">
    <source>
        <dbReference type="SAM" id="SignalP"/>
    </source>
</evidence>
<feature type="domain" description="Glycosyl hydrolase family 98 putative carbohydrate-binding module" evidence="3">
    <location>
        <begin position="517"/>
        <end position="600"/>
    </location>
</feature>
<dbReference type="Gene3D" id="2.60.120.1060">
    <property type="entry name" value="NPCBM/NEW2 domain"/>
    <property type="match status" value="1"/>
</dbReference>
<gene>
    <name evidence="4" type="ORF">QNI29_18845</name>
</gene>
<evidence type="ECO:0000313" key="5">
    <source>
        <dbReference type="Proteomes" id="UP001236652"/>
    </source>
</evidence>
<feature type="chain" id="PRO_5045937481" evidence="2">
    <location>
        <begin position="19"/>
        <end position="606"/>
    </location>
</feature>
<protein>
    <submittedName>
        <fullName evidence="4">NPCBM/NEW2 domain-containing protein</fullName>
    </submittedName>
</protein>
<keyword evidence="1" id="KW-0175">Coiled coil</keyword>
<dbReference type="PROSITE" id="PS51257">
    <property type="entry name" value="PROKAR_LIPOPROTEIN"/>
    <property type="match status" value="1"/>
</dbReference>
<dbReference type="InterPro" id="IPR008979">
    <property type="entry name" value="Galactose-bd-like_sf"/>
</dbReference>
<proteinExistence type="predicted"/>
<dbReference type="Proteomes" id="UP001236652">
    <property type="component" value="Chromosome"/>
</dbReference>
<name>A0ABY8UVQ9_9BACI</name>
<accession>A0ABY8UVQ9</accession>
<keyword evidence="2" id="KW-0732">Signal</keyword>
<dbReference type="Pfam" id="PF08305">
    <property type="entry name" value="NPCBM"/>
    <property type="match status" value="1"/>
</dbReference>
<dbReference type="RefSeq" id="WP_231417858.1">
    <property type="nucleotide sequence ID" value="NZ_CP126446.1"/>
</dbReference>
<dbReference type="InterPro" id="IPR013222">
    <property type="entry name" value="Glyco_hyd_98_carb-bd"/>
</dbReference>
<organism evidence="4 5">
    <name type="scientific">Pontibacillus chungwhensis</name>
    <dbReference type="NCBI Taxonomy" id="265426"/>
    <lineage>
        <taxon>Bacteria</taxon>
        <taxon>Bacillati</taxon>
        <taxon>Bacillota</taxon>
        <taxon>Bacilli</taxon>
        <taxon>Bacillales</taxon>
        <taxon>Bacillaceae</taxon>
        <taxon>Pontibacillus</taxon>
    </lineage>
</organism>
<sequence>MKQKIILALSLSSSLTLAACSSDQAYGKLMSQADQAMANSEVDQAIEAYKEVLEMDSEDLAYGESRHIIVEDLLQDATQFQAEMEELQTSTDEVKERVNNVEFSPDHFPELSYAYDQLSEALYQVDNYPNTKMYKDLSDLKESFTEQMSSKVAKPLLKQTKEEIDLFAFDQARESVKELRAINSQFPGLVAEEKLEEYTTAIDSKVERFIEFPSRYTERNVVLFESEEMGKITFLGEGMKDGDLTAIYKFEGGSRYIAHNIDLESRWIFDNGDYVQRSGLDVIQYPDYVIGFQAITNDRGKDLHRYDYQMKLDADDGNDIYFTKEDEYTTAELGEDKGTNVTKALFKMESKYFNMNYQLSDDEKDIEVNEMKVKPNKVTIKGKVTPHKDVDINEGLYVFVPSTDESGSAYINEKYFSGISKEFSLEFPLEETLKEGTSYVQLHLFGTIANISLEDGKELSSGEQPLSEQITYRISDYYYMDRYDRFFTDVSGNVYSNAITAQTSDPDFGNDESPHFLYRLSQKYSEFSMTLGVDQTETGGAEAVSEVTILADGDVLKKMTLTSGQESVPVKLNVDHVNELEFKIDQEKGEEGYQRLILGDGTLTLQ</sequence>
<keyword evidence="5" id="KW-1185">Reference proteome</keyword>
<feature type="signal peptide" evidence="2">
    <location>
        <begin position="1"/>
        <end position="18"/>
    </location>
</feature>
<dbReference type="InterPro" id="IPR038637">
    <property type="entry name" value="NPCBM_sf"/>
</dbReference>
<evidence type="ECO:0000256" key="1">
    <source>
        <dbReference type="SAM" id="Coils"/>
    </source>
</evidence>
<evidence type="ECO:0000313" key="4">
    <source>
        <dbReference type="EMBL" id="WIF97757.1"/>
    </source>
</evidence>
<reference evidence="4 5" key="1">
    <citation type="submission" date="2023-05" db="EMBL/GenBank/DDBJ databases">
        <title>Comparative genomics reveals the evidence of polycyclic aromatic hydrocarbons degradation in moderately halophilic genus Pontibacillus.</title>
        <authorList>
            <person name="Yang H."/>
            <person name="Qian Z."/>
        </authorList>
    </citation>
    <scope>NUCLEOTIDE SEQUENCE [LARGE SCALE GENOMIC DNA]</scope>
    <source>
        <strain evidence="5">HN14</strain>
    </source>
</reference>
<evidence type="ECO:0000259" key="3">
    <source>
        <dbReference type="Pfam" id="PF08305"/>
    </source>
</evidence>
<dbReference type="SUPFAM" id="SSF49785">
    <property type="entry name" value="Galactose-binding domain-like"/>
    <property type="match status" value="1"/>
</dbReference>
<dbReference type="EMBL" id="CP126446">
    <property type="protein sequence ID" value="WIF97757.1"/>
    <property type="molecule type" value="Genomic_DNA"/>
</dbReference>
<feature type="coiled-coil region" evidence="1">
    <location>
        <begin position="70"/>
        <end position="97"/>
    </location>
</feature>